<comment type="subcellular location">
    <subcellularLocation>
        <location evidence="1">Cell membrane</location>
        <topology evidence="1">Multi-pass membrane protein</topology>
    </subcellularLocation>
</comment>
<accession>A0A916U0D3</accession>
<dbReference type="SUPFAM" id="SSF103473">
    <property type="entry name" value="MFS general substrate transporter"/>
    <property type="match status" value="1"/>
</dbReference>
<evidence type="ECO:0000256" key="4">
    <source>
        <dbReference type="ARBA" id="ARBA00023136"/>
    </source>
</evidence>
<sequence length="413" mass="42259">MDRYAQMWRIPGAPTLLLGGIVARLGQGVTVIAWLLLVRETRGSYADAAAVTAAISLATAAAAPVVGRLADLYSAQRVLSACAVVYSLSRIALLTAVLNGRPLIELCVLALITGASFPPVSPALRATWSMLTAQDKPHADLRQTTMAAESALFEFVFVVGPLLLSATILITGFFAPGDPAIGPAAAILGAAACSLLGCLWLARGTGMRSMTPIGENPRTTGLGPLRAHCFPALLGAAAGVMFAFGAAPVAIAAFAEEIHAGGGPGVTGVLIAIWSLGSAIGGIWFGTIRLSAPLRTQFLVILAILAAGYFLWAASPNTFVLAAILFISGAIIAPALAVMANIVAELTVESMRNEAYTWLTTISMSFAAVGAAVTGLVVESAGGARAGFIVAGLATFVALIVALRVRTPERVPA</sequence>
<feature type="domain" description="Major facilitator superfamily (MFS) profile" evidence="6">
    <location>
        <begin position="224"/>
        <end position="413"/>
    </location>
</feature>
<dbReference type="InterPro" id="IPR020846">
    <property type="entry name" value="MFS_dom"/>
</dbReference>
<gene>
    <name evidence="7" type="ORF">GCM10011410_04600</name>
</gene>
<dbReference type="InterPro" id="IPR011701">
    <property type="entry name" value="MFS"/>
</dbReference>
<dbReference type="RefSeq" id="WP_188670257.1">
    <property type="nucleotide sequence ID" value="NZ_BMJH01000001.1"/>
</dbReference>
<evidence type="ECO:0000259" key="6">
    <source>
        <dbReference type="PROSITE" id="PS50850"/>
    </source>
</evidence>
<feature type="transmembrane region" description="Helical" evidence="5">
    <location>
        <begin position="12"/>
        <end position="36"/>
    </location>
</feature>
<feature type="transmembrane region" description="Helical" evidence="5">
    <location>
        <begin position="180"/>
        <end position="202"/>
    </location>
</feature>
<evidence type="ECO:0000313" key="8">
    <source>
        <dbReference type="Proteomes" id="UP000641514"/>
    </source>
</evidence>
<dbReference type="GO" id="GO:0005886">
    <property type="term" value="C:plasma membrane"/>
    <property type="evidence" value="ECO:0007669"/>
    <property type="project" value="UniProtKB-SubCell"/>
</dbReference>
<keyword evidence="2 5" id="KW-0812">Transmembrane</keyword>
<dbReference type="EMBL" id="BMJH01000001">
    <property type="protein sequence ID" value="GGC55304.1"/>
    <property type="molecule type" value="Genomic_DNA"/>
</dbReference>
<dbReference type="InterPro" id="IPR036259">
    <property type="entry name" value="MFS_trans_sf"/>
</dbReference>
<comment type="caution">
    <text evidence="7">The sequence shown here is derived from an EMBL/GenBank/DDBJ whole genome shotgun (WGS) entry which is preliminary data.</text>
</comment>
<evidence type="ECO:0000256" key="2">
    <source>
        <dbReference type="ARBA" id="ARBA00022692"/>
    </source>
</evidence>
<proteinExistence type="predicted"/>
<dbReference type="AlphaFoldDB" id="A0A916U0D3"/>
<feature type="transmembrane region" description="Helical" evidence="5">
    <location>
        <begin position="266"/>
        <end position="286"/>
    </location>
</feature>
<name>A0A916U0D3_9ACTN</name>
<feature type="transmembrane region" description="Helical" evidence="5">
    <location>
        <begin position="151"/>
        <end position="174"/>
    </location>
</feature>
<dbReference type="PANTHER" id="PTHR23542">
    <property type="match status" value="1"/>
</dbReference>
<reference evidence="7" key="1">
    <citation type="journal article" date="2014" name="Int. J. Syst. Evol. Microbiol.">
        <title>Complete genome sequence of Corynebacterium casei LMG S-19264T (=DSM 44701T), isolated from a smear-ripened cheese.</title>
        <authorList>
            <consortium name="US DOE Joint Genome Institute (JGI-PGF)"/>
            <person name="Walter F."/>
            <person name="Albersmeier A."/>
            <person name="Kalinowski J."/>
            <person name="Ruckert C."/>
        </authorList>
    </citation>
    <scope>NUCLEOTIDE SEQUENCE</scope>
    <source>
        <strain evidence="7">CGMCC 1.15478</strain>
    </source>
</reference>
<feature type="transmembrane region" description="Helical" evidence="5">
    <location>
        <begin position="320"/>
        <end position="344"/>
    </location>
</feature>
<dbReference type="Gene3D" id="1.20.1250.20">
    <property type="entry name" value="MFS general substrate transporter like domains"/>
    <property type="match status" value="2"/>
</dbReference>
<reference evidence="7" key="2">
    <citation type="submission" date="2020-09" db="EMBL/GenBank/DDBJ databases">
        <authorList>
            <person name="Sun Q."/>
            <person name="Zhou Y."/>
        </authorList>
    </citation>
    <scope>NUCLEOTIDE SEQUENCE</scope>
    <source>
        <strain evidence="7">CGMCC 1.15478</strain>
    </source>
</reference>
<keyword evidence="3 5" id="KW-1133">Transmembrane helix</keyword>
<feature type="transmembrane region" description="Helical" evidence="5">
    <location>
        <begin position="232"/>
        <end position="254"/>
    </location>
</feature>
<keyword evidence="8" id="KW-1185">Reference proteome</keyword>
<evidence type="ECO:0000256" key="5">
    <source>
        <dbReference type="SAM" id="Phobius"/>
    </source>
</evidence>
<dbReference type="PANTHER" id="PTHR23542:SF1">
    <property type="entry name" value="MAJOR FACILITATOR SUPERFAMILY (MFS) PROFILE DOMAIN-CONTAINING PROTEIN"/>
    <property type="match status" value="1"/>
</dbReference>
<feature type="transmembrane region" description="Helical" evidence="5">
    <location>
        <begin position="48"/>
        <end position="66"/>
    </location>
</feature>
<feature type="transmembrane region" description="Helical" evidence="5">
    <location>
        <begin position="298"/>
        <end position="314"/>
    </location>
</feature>
<dbReference type="PROSITE" id="PS50850">
    <property type="entry name" value="MFS"/>
    <property type="match status" value="1"/>
</dbReference>
<feature type="transmembrane region" description="Helical" evidence="5">
    <location>
        <begin position="356"/>
        <end position="378"/>
    </location>
</feature>
<evidence type="ECO:0000256" key="3">
    <source>
        <dbReference type="ARBA" id="ARBA00022989"/>
    </source>
</evidence>
<evidence type="ECO:0000256" key="1">
    <source>
        <dbReference type="ARBA" id="ARBA00004651"/>
    </source>
</evidence>
<organism evidence="7 8">
    <name type="scientific">Hoyosella rhizosphaerae</name>
    <dbReference type="NCBI Taxonomy" id="1755582"/>
    <lineage>
        <taxon>Bacteria</taxon>
        <taxon>Bacillati</taxon>
        <taxon>Actinomycetota</taxon>
        <taxon>Actinomycetes</taxon>
        <taxon>Mycobacteriales</taxon>
        <taxon>Hoyosellaceae</taxon>
        <taxon>Hoyosella</taxon>
    </lineage>
</organism>
<dbReference type="Proteomes" id="UP000641514">
    <property type="component" value="Unassembled WGS sequence"/>
</dbReference>
<protein>
    <submittedName>
        <fullName evidence="7">MFS transporter</fullName>
    </submittedName>
</protein>
<dbReference type="GO" id="GO:0022857">
    <property type="term" value="F:transmembrane transporter activity"/>
    <property type="evidence" value="ECO:0007669"/>
    <property type="project" value="InterPro"/>
</dbReference>
<dbReference type="Pfam" id="PF07690">
    <property type="entry name" value="MFS_1"/>
    <property type="match status" value="1"/>
</dbReference>
<evidence type="ECO:0000313" key="7">
    <source>
        <dbReference type="EMBL" id="GGC55304.1"/>
    </source>
</evidence>
<keyword evidence="4 5" id="KW-0472">Membrane</keyword>
<feature type="transmembrane region" description="Helical" evidence="5">
    <location>
        <begin position="384"/>
        <end position="403"/>
    </location>
</feature>